<dbReference type="AlphaFoldDB" id="A0A4S2CYD7"/>
<dbReference type="Proteomes" id="UP000306631">
    <property type="component" value="Unassembled WGS sequence"/>
</dbReference>
<comment type="caution">
    <text evidence="1">The sequence shown here is derived from an EMBL/GenBank/DDBJ whole genome shotgun (WGS) entry which is preliminary data.</text>
</comment>
<evidence type="ECO:0000313" key="1">
    <source>
        <dbReference type="EMBL" id="TGY34088.1"/>
    </source>
</evidence>
<protein>
    <submittedName>
        <fullName evidence="1">Uncharacterized protein</fullName>
    </submittedName>
</protein>
<proteinExistence type="predicted"/>
<dbReference type="RefSeq" id="WP_136004710.1">
    <property type="nucleotide sequence ID" value="NZ_SRYW01000007.1"/>
</dbReference>
<organism evidence="1 2">
    <name type="scientific">Stenotrophomonas maltophilia</name>
    <name type="common">Pseudomonas maltophilia</name>
    <name type="synonym">Xanthomonas maltophilia</name>
    <dbReference type="NCBI Taxonomy" id="40324"/>
    <lineage>
        <taxon>Bacteria</taxon>
        <taxon>Pseudomonadati</taxon>
        <taxon>Pseudomonadota</taxon>
        <taxon>Gammaproteobacteria</taxon>
        <taxon>Lysobacterales</taxon>
        <taxon>Lysobacteraceae</taxon>
        <taxon>Stenotrophomonas</taxon>
        <taxon>Stenotrophomonas maltophilia group</taxon>
    </lineage>
</organism>
<sequence length="130" mass="14500">MTAVSYEKLTHDMRANAQQLVSGIGIIPRAEDRPLESDDLIFYLTETSMPMAAAMREHGLFIDSGGLNFDISQFSVIRRLANSVIDEYKIGDRNGIWKQLDLSTDEDVDYNGGYVLTALEALELLYAPPV</sequence>
<dbReference type="OrthoDB" id="6058598at2"/>
<gene>
    <name evidence="1" type="ORF">E5352_09380</name>
</gene>
<accession>A0A4S2CYD7</accession>
<evidence type="ECO:0000313" key="2">
    <source>
        <dbReference type="Proteomes" id="UP000306631"/>
    </source>
</evidence>
<dbReference type="EMBL" id="SRYW01000007">
    <property type="protein sequence ID" value="TGY34088.1"/>
    <property type="molecule type" value="Genomic_DNA"/>
</dbReference>
<name>A0A4S2CYD7_STEMA</name>
<reference evidence="1 2" key="1">
    <citation type="submission" date="2019-04" db="EMBL/GenBank/DDBJ databases">
        <title>Microbes associate with the intestines of laboratory mice.</title>
        <authorList>
            <person name="Navarre W."/>
            <person name="Wong E."/>
            <person name="Huang K."/>
            <person name="Tropini C."/>
            <person name="Ng K."/>
            <person name="Yu B."/>
        </authorList>
    </citation>
    <scope>NUCLEOTIDE SEQUENCE [LARGE SCALE GENOMIC DNA]</scope>
    <source>
        <strain evidence="1 2">NM62_B4-13</strain>
    </source>
</reference>